<dbReference type="PANTHER" id="PTHR33463">
    <property type="entry name" value="NB-ARC DOMAIN-CONTAINING PROTEIN-RELATED"/>
    <property type="match status" value="1"/>
</dbReference>
<dbReference type="SUPFAM" id="SSF52047">
    <property type="entry name" value="RNI-like"/>
    <property type="match status" value="1"/>
</dbReference>
<dbReference type="InterPro" id="IPR050905">
    <property type="entry name" value="Plant_NBS-LRR"/>
</dbReference>
<accession>A0ABC9AXR0</accession>
<dbReference type="InterPro" id="IPR057135">
    <property type="entry name" value="At4g27190-like_LRR"/>
</dbReference>
<dbReference type="Pfam" id="PF23247">
    <property type="entry name" value="LRR_RPS2"/>
    <property type="match status" value="1"/>
</dbReference>
<gene>
    <name evidence="2" type="ORF">URODEC1_LOCUS58007</name>
</gene>
<keyword evidence="3" id="KW-1185">Reference proteome</keyword>
<dbReference type="AlphaFoldDB" id="A0ABC9AXR0"/>
<dbReference type="Proteomes" id="UP001497457">
    <property type="component" value="Chromosome 22rd"/>
</dbReference>
<sequence length="1083" mass="123220">MRTEVIKADFIDQAVQRILEELKEDDAAAAVAGTARRTFTSSGRRNVIYFDGWDGLGGSAVLRAVGQRLAPSSASERQEPAAAAAATRADTGLEFSQIIHIDCSKWESRMAMQRALAEQVPELPAPVMEMFDAQDEEDNYRGLDQASRFEIPQVANVMYQHIQKLGRRFLVIFHNGSNQEIDLDSFGFPLLGYSRNKVLWSFQGRFRLYPRAKVERALGSAQTTDVLLSATTLSSDAMRNLLCEEAREVVREINKTSGINWEAAADCFLYTLKLCSTGSRSTDYDLPTHACNYWRCDGIIRQLHEGGTDGGGDEEVDRLWIACDALYREVQLDVDYCQALPSLPSPVVIRLPQSVMDRRSPTNEWISHWASPTYGFMLVPNYGQLLSGMFQQFDKLCVLKLSACKFSLKSAPFLCCHSLRFLWLDHCRWEYEAYDAAAKEGLRMFLQRLWVLEVRYCTTYTLLSRWTMDFMTQLRELYVMGERNFDVADRFEGRLCNVRKLRITKCYNYLRSKMNLFSGMEKMELLDLSGNTYSKYTDNRKLSVANNCSNLETLIIDGSLALEEISLVGCARLKNLLLSGSFPDLHCIHITGAAVKTLDLSAVTAPRLKKLILIDSGKLCAILWPSSEEKRKVYLDKLHIDTTQKEEGSTDDGSTGAVTEARSPAEFDWYISVRDARLLGSLEPVYFDNHEAHVEISISSPTTHRRPCVTVATATAAGNKDAGTIENGGRKQRVQVNLQRQRLQLPAEEDDAIIYADVVAATTFQDGSMPEQYAYYQDPNGDIPGIMCICPSPYDDARPLPPSQGCHVHIQDHMRTKAPNGSGVTIPEFICSSAKVMHVHDSLSISSIPSAPSLEDSPMLGSGWNQLEWCRVERCPKLDCVFHIQKGIGQTSVYYRDMKIFNSLRTFWASYLPKARYIWNTSDVQQLGYHCVTFANLKLLHLHCCPRLKMAAPLYEHTWASLETIEIMWCGDLTIVLPGYYKRNSTYYPNLKHIHLHELPKLQCICTRDWKWMATPKLETIKIRGCWSLTRLPDVEANKLVECDCEKEWWDRLKWWRRSHANEYKPIHPRYYKKTMLRGSVLR</sequence>
<feature type="domain" description="Disease resistance protein At4g27190-like leucine-rich repeats" evidence="1">
    <location>
        <begin position="933"/>
        <end position="1032"/>
    </location>
</feature>
<protein>
    <recommendedName>
        <fullName evidence="1">Disease resistance protein At4g27190-like leucine-rich repeats domain-containing protein</fullName>
    </recommendedName>
</protein>
<reference evidence="2 3" key="2">
    <citation type="submission" date="2024-10" db="EMBL/GenBank/DDBJ databases">
        <authorList>
            <person name="Ryan C."/>
        </authorList>
    </citation>
    <scope>NUCLEOTIDE SEQUENCE [LARGE SCALE GENOMIC DNA]</scope>
</reference>
<evidence type="ECO:0000313" key="3">
    <source>
        <dbReference type="Proteomes" id="UP001497457"/>
    </source>
</evidence>
<dbReference type="SUPFAM" id="SSF52058">
    <property type="entry name" value="L domain-like"/>
    <property type="match status" value="1"/>
</dbReference>
<proteinExistence type="predicted"/>
<organism evidence="2 3">
    <name type="scientific">Urochloa decumbens</name>
    <dbReference type="NCBI Taxonomy" id="240449"/>
    <lineage>
        <taxon>Eukaryota</taxon>
        <taxon>Viridiplantae</taxon>
        <taxon>Streptophyta</taxon>
        <taxon>Embryophyta</taxon>
        <taxon>Tracheophyta</taxon>
        <taxon>Spermatophyta</taxon>
        <taxon>Magnoliopsida</taxon>
        <taxon>Liliopsida</taxon>
        <taxon>Poales</taxon>
        <taxon>Poaceae</taxon>
        <taxon>PACMAD clade</taxon>
        <taxon>Panicoideae</taxon>
        <taxon>Panicodae</taxon>
        <taxon>Paniceae</taxon>
        <taxon>Melinidinae</taxon>
        <taxon>Urochloa</taxon>
    </lineage>
</organism>
<evidence type="ECO:0000313" key="2">
    <source>
        <dbReference type="EMBL" id="CAL4985563.1"/>
    </source>
</evidence>
<dbReference type="InterPro" id="IPR032675">
    <property type="entry name" value="LRR_dom_sf"/>
</dbReference>
<dbReference type="EMBL" id="OZ075132">
    <property type="protein sequence ID" value="CAL4985563.1"/>
    <property type="molecule type" value="Genomic_DNA"/>
</dbReference>
<dbReference type="PANTHER" id="PTHR33463:SF34">
    <property type="entry name" value="DISEASE RESISTANCE PROTEIN RPS2"/>
    <property type="match status" value="1"/>
</dbReference>
<reference evidence="3" key="1">
    <citation type="submission" date="2024-06" db="EMBL/GenBank/DDBJ databases">
        <authorList>
            <person name="Ryan C."/>
        </authorList>
    </citation>
    <scope>NUCLEOTIDE SEQUENCE [LARGE SCALE GENOMIC DNA]</scope>
</reference>
<dbReference type="Gene3D" id="3.80.10.10">
    <property type="entry name" value="Ribonuclease Inhibitor"/>
    <property type="match status" value="2"/>
</dbReference>
<evidence type="ECO:0000259" key="1">
    <source>
        <dbReference type="Pfam" id="PF23247"/>
    </source>
</evidence>
<name>A0ABC9AXR0_9POAL</name>